<evidence type="ECO:0000313" key="2">
    <source>
        <dbReference type="EMBL" id="KAJ8780351.1"/>
    </source>
</evidence>
<reference evidence="2 3" key="1">
    <citation type="submission" date="2022-11" db="EMBL/GenBank/DDBJ databases">
        <title>Whole genome sequence of Eschrichtius robustus ER-17-0199.</title>
        <authorList>
            <person name="Bruniche-Olsen A."/>
            <person name="Black A.N."/>
            <person name="Fields C.J."/>
            <person name="Walden K."/>
            <person name="Dewoody J.A."/>
        </authorList>
    </citation>
    <scope>NUCLEOTIDE SEQUENCE [LARGE SCALE GENOMIC DNA]</scope>
    <source>
        <strain evidence="2">ER-17-0199</strain>
        <tissue evidence="2">Blubber</tissue>
    </source>
</reference>
<gene>
    <name evidence="2" type="ORF">J1605_011615</name>
</gene>
<dbReference type="EMBL" id="JAIQCJ010002160">
    <property type="protein sequence ID" value="KAJ8780351.1"/>
    <property type="molecule type" value="Genomic_DNA"/>
</dbReference>
<comment type="caution">
    <text evidence="2">The sequence shown here is derived from an EMBL/GenBank/DDBJ whole genome shotgun (WGS) entry which is preliminary data.</text>
</comment>
<evidence type="ECO:0000256" key="1">
    <source>
        <dbReference type="SAM" id="MobiDB-lite"/>
    </source>
</evidence>
<feature type="region of interest" description="Disordered" evidence="1">
    <location>
        <begin position="1"/>
        <end position="119"/>
    </location>
</feature>
<keyword evidence="3" id="KW-1185">Reference proteome</keyword>
<sequence>MSGARRAAGGESGPPGRGKHRAPRRGLSGQTPPSARREPSSAARARPVLQRRRQRPRRRQPRERPGRCFPGRAEAGEGETPSKLYSGFGRGRLRQRGPSPSRSRARELVRPAGKVWSPR</sequence>
<dbReference type="AlphaFoldDB" id="A0AB34GNF7"/>
<accession>A0AB34GNF7</accession>
<feature type="compositionally biased region" description="Basic residues" evidence="1">
    <location>
        <begin position="49"/>
        <end position="61"/>
    </location>
</feature>
<organism evidence="2 3">
    <name type="scientific">Eschrichtius robustus</name>
    <name type="common">California gray whale</name>
    <name type="synonym">Eschrichtius gibbosus</name>
    <dbReference type="NCBI Taxonomy" id="9764"/>
    <lineage>
        <taxon>Eukaryota</taxon>
        <taxon>Metazoa</taxon>
        <taxon>Chordata</taxon>
        <taxon>Craniata</taxon>
        <taxon>Vertebrata</taxon>
        <taxon>Euteleostomi</taxon>
        <taxon>Mammalia</taxon>
        <taxon>Eutheria</taxon>
        <taxon>Laurasiatheria</taxon>
        <taxon>Artiodactyla</taxon>
        <taxon>Whippomorpha</taxon>
        <taxon>Cetacea</taxon>
        <taxon>Mysticeti</taxon>
        <taxon>Eschrichtiidae</taxon>
        <taxon>Eschrichtius</taxon>
    </lineage>
</organism>
<protein>
    <submittedName>
        <fullName evidence="2">Uncharacterized protein</fullName>
    </submittedName>
</protein>
<dbReference type="Proteomes" id="UP001159641">
    <property type="component" value="Unassembled WGS sequence"/>
</dbReference>
<evidence type="ECO:0000313" key="3">
    <source>
        <dbReference type="Proteomes" id="UP001159641"/>
    </source>
</evidence>
<proteinExistence type="predicted"/>
<name>A0AB34GNF7_ESCRO</name>